<dbReference type="EMBL" id="UINC01084742">
    <property type="protein sequence ID" value="SVC31666.1"/>
    <property type="molecule type" value="Genomic_DNA"/>
</dbReference>
<feature type="non-terminal residue" evidence="1">
    <location>
        <position position="23"/>
    </location>
</feature>
<protein>
    <submittedName>
        <fullName evidence="1">Uncharacterized protein</fullName>
    </submittedName>
</protein>
<organism evidence="1">
    <name type="scientific">marine metagenome</name>
    <dbReference type="NCBI Taxonomy" id="408172"/>
    <lineage>
        <taxon>unclassified sequences</taxon>
        <taxon>metagenomes</taxon>
        <taxon>ecological metagenomes</taxon>
    </lineage>
</organism>
<gene>
    <name evidence="1" type="ORF">METZ01_LOCUS284520</name>
</gene>
<accession>A0A382L4L2</accession>
<name>A0A382L4L2_9ZZZZ</name>
<dbReference type="AlphaFoldDB" id="A0A382L4L2"/>
<evidence type="ECO:0000313" key="1">
    <source>
        <dbReference type="EMBL" id="SVC31666.1"/>
    </source>
</evidence>
<reference evidence="1" key="1">
    <citation type="submission" date="2018-05" db="EMBL/GenBank/DDBJ databases">
        <authorList>
            <person name="Lanie J.A."/>
            <person name="Ng W.-L."/>
            <person name="Kazmierczak K.M."/>
            <person name="Andrzejewski T.M."/>
            <person name="Davidsen T.M."/>
            <person name="Wayne K.J."/>
            <person name="Tettelin H."/>
            <person name="Glass J.I."/>
            <person name="Rusch D."/>
            <person name="Podicherti R."/>
            <person name="Tsui H.-C.T."/>
            <person name="Winkler M.E."/>
        </authorList>
    </citation>
    <scope>NUCLEOTIDE SEQUENCE</scope>
</reference>
<proteinExistence type="predicted"/>
<sequence>MSRFKDARDRGCQHLLSQLHEDG</sequence>